<comment type="caution">
    <text evidence="1">The sequence shown here is derived from an EMBL/GenBank/DDBJ whole genome shotgun (WGS) entry which is preliminary data.</text>
</comment>
<protein>
    <submittedName>
        <fullName evidence="1">Uncharacterized protein</fullName>
    </submittedName>
</protein>
<keyword evidence="2" id="KW-1185">Reference proteome</keyword>
<dbReference type="EMBL" id="ML976615">
    <property type="protein sequence ID" value="KAF1848915.1"/>
    <property type="molecule type" value="Genomic_DNA"/>
</dbReference>
<organism evidence="1 2">
    <name type="scientific">Cucurbitaria berberidis CBS 394.84</name>
    <dbReference type="NCBI Taxonomy" id="1168544"/>
    <lineage>
        <taxon>Eukaryota</taxon>
        <taxon>Fungi</taxon>
        <taxon>Dikarya</taxon>
        <taxon>Ascomycota</taxon>
        <taxon>Pezizomycotina</taxon>
        <taxon>Dothideomycetes</taxon>
        <taxon>Pleosporomycetidae</taxon>
        <taxon>Pleosporales</taxon>
        <taxon>Pleosporineae</taxon>
        <taxon>Cucurbitariaceae</taxon>
        <taxon>Cucurbitaria</taxon>
    </lineage>
</organism>
<reference evidence="1" key="1">
    <citation type="submission" date="2020-01" db="EMBL/GenBank/DDBJ databases">
        <authorList>
            <consortium name="DOE Joint Genome Institute"/>
            <person name="Haridas S."/>
            <person name="Albert R."/>
            <person name="Binder M."/>
            <person name="Bloem J."/>
            <person name="Labutti K."/>
            <person name="Salamov A."/>
            <person name="Andreopoulos B."/>
            <person name="Baker S.E."/>
            <person name="Barry K."/>
            <person name="Bills G."/>
            <person name="Bluhm B.H."/>
            <person name="Cannon C."/>
            <person name="Castanera R."/>
            <person name="Culley D.E."/>
            <person name="Daum C."/>
            <person name="Ezra D."/>
            <person name="Gonzalez J.B."/>
            <person name="Henrissat B."/>
            <person name="Kuo A."/>
            <person name="Liang C."/>
            <person name="Lipzen A."/>
            <person name="Lutzoni F."/>
            <person name="Magnuson J."/>
            <person name="Mondo S."/>
            <person name="Nolan M."/>
            <person name="Ohm R."/>
            <person name="Pangilinan J."/>
            <person name="Park H.-J."/>
            <person name="Ramirez L."/>
            <person name="Alfaro M."/>
            <person name="Sun H."/>
            <person name="Tritt A."/>
            <person name="Yoshinaga Y."/>
            <person name="Zwiers L.-H."/>
            <person name="Turgeon B.G."/>
            <person name="Goodwin S.B."/>
            <person name="Spatafora J.W."/>
            <person name="Crous P.W."/>
            <person name="Grigoriev I.V."/>
        </authorList>
    </citation>
    <scope>NUCLEOTIDE SEQUENCE</scope>
    <source>
        <strain evidence="1">CBS 394.84</strain>
    </source>
</reference>
<dbReference type="Proteomes" id="UP000800039">
    <property type="component" value="Unassembled WGS sequence"/>
</dbReference>
<dbReference type="GeneID" id="63844557"/>
<sequence>HLEVLLKRKLSGIPSHHVPDLQLSDIISQTPRALLLHNIPPDIQLAFLLRNRALIDQHSGKPIKAEDKQSLDITRAIWYYRLDAVHQFQRYHDTARWNIALYTALLSLPLDTTPPASPTYPSSPANTRSKDTYIPPAARRFMTLYLAAVLEHHHHTPNTTTFTAREAFIKVWKSGIWDVFEVHSSGQKKLLKNEMKRLTREWELELDRAMGSMERAEYQARIARFVGSLFPGRKDQGLVLPAYLGKVTPSLSPEVQMGGDVDVDTVLVVKEEGEASNELLEALCVPLDEQSRQKHTEFQETTVVTDIRYAIGAVNKMHPRDMLLMLMRLFP</sequence>
<evidence type="ECO:0000313" key="2">
    <source>
        <dbReference type="Proteomes" id="UP000800039"/>
    </source>
</evidence>
<feature type="non-terminal residue" evidence="1">
    <location>
        <position position="331"/>
    </location>
</feature>
<accession>A0A9P4LBC0</accession>
<gene>
    <name evidence="1" type="ORF">K460DRAFT_239526</name>
</gene>
<dbReference type="OrthoDB" id="3796041at2759"/>
<name>A0A9P4LBC0_9PLEO</name>
<feature type="non-terminal residue" evidence="1">
    <location>
        <position position="1"/>
    </location>
</feature>
<dbReference type="RefSeq" id="XP_040791478.1">
    <property type="nucleotide sequence ID" value="XM_040927304.1"/>
</dbReference>
<dbReference type="AlphaFoldDB" id="A0A9P4LBC0"/>
<proteinExistence type="predicted"/>
<evidence type="ECO:0000313" key="1">
    <source>
        <dbReference type="EMBL" id="KAF1848915.1"/>
    </source>
</evidence>